<dbReference type="GO" id="GO:0043190">
    <property type="term" value="C:ATP-binding cassette (ABC) transporter complex"/>
    <property type="evidence" value="ECO:0007669"/>
    <property type="project" value="InterPro"/>
</dbReference>
<name>A0A346XZ14_9ACTN</name>
<dbReference type="EMBL" id="CP031165">
    <property type="protein sequence ID" value="AXV07461.1"/>
    <property type="molecule type" value="Genomic_DNA"/>
</dbReference>
<dbReference type="RefSeq" id="WP_164710512.1">
    <property type="nucleotide sequence ID" value="NZ_CAXIBR010000072.1"/>
</dbReference>
<keyword evidence="4" id="KW-1185">Reference proteome</keyword>
<dbReference type="AlphaFoldDB" id="A0A346XZ14"/>
<evidence type="ECO:0000313" key="3">
    <source>
        <dbReference type="EMBL" id="AXV07461.1"/>
    </source>
</evidence>
<dbReference type="GO" id="GO:0022857">
    <property type="term" value="F:transmembrane transporter activity"/>
    <property type="evidence" value="ECO:0007669"/>
    <property type="project" value="InterPro"/>
</dbReference>
<feature type="chain" id="PRO_5039179401" evidence="1">
    <location>
        <begin position="21"/>
        <end position="295"/>
    </location>
</feature>
<organism evidence="3 4">
    <name type="scientific">Euzebya pacifica</name>
    <dbReference type="NCBI Taxonomy" id="1608957"/>
    <lineage>
        <taxon>Bacteria</taxon>
        <taxon>Bacillati</taxon>
        <taxon>Actinomycetota</taxon>
        <taxon>Nitriliruptoria</taxon>
        <taxon>Euzebyales</taxon>
    </lineage>
</organism>
<accession>A0A346XZ14</accession>
<keyword evidence="1" id="KW-0732">Signal</keyword>
<evidence type="ECO:0000259" key="2">
    <source>
        <dbReference type="Pfam" id="PF04069"/>
    </source>
</evidence>
<evidence type="ECO:0000313" key="4">
    <source>
        <dbReference type="Proteomes" id="UP000264006"/>
    </source>
</evidence>
<dbReference type="Proteomes" id="UP000264006">
    <property type="component" value="Chromosome"/>
</dbReference>
<dbReference type="InterPro" id="IPR007210">
    <property type="entry name" value="ABC_Gly_betaine_transp_sub-bd"/>
</dbReference>
<dbReference type="PROSITE" id="PS51257">
    <property type="entry name" value="PROKAR_LIPOPROTEIN"/>
    <property type="match status" value="1"/>
</dbReference>
<dbReference type="Pfam" id="PF04069">
    <property type="entry name" value="OpuAC"/>
    <property type="match status" value="1"/>
</dbReference>
<dbReference type="SUPFAM" id="SSF53850">
    <property type="entry name" value="Periplasmic binding protein-like II"/>
    <property type="match status" value="1"/>
</dbReference>
<gene>
    <name evidence="3" type="ORF">DVS28_a2782</name>
</gene>
<proteinExistence type="predicted"/>
<dbReference type="KEGG" id="euz:DVS28_a2782"/>
<evidence type="ECO:0000256" key="1">
    <source>
        <dbReference type="SAM" id="SignalP"/>
    </source>
</evidence>
<reference evidence="3 4" key="1">
    <citation type="submission" date="2018-09" db="EMBL/GenBank/DDBJ databases">
        <title>Complete genome sequence of Euzebya sp. DY32-46 isolated from seawater of Pacific Ocean.</title>
        <authorList>
            <person name="Xu L."/>
            <person name="Wu Y.-H."/>
            <person name="Xu X.-W."/>
        </authorList>
    </citation>
    <scope>NUCLEOTIDE SEQUENCE [LARGE SCALE GENOMIC DNA]</scope>
    <source>
        <strain evidence="3 4">DY32-46</strain>
    </source>
</reference>
<dbReference type="Gene3D" id="3.40.190.120">
    <property type="entry name" value="Osmoprotection protein (prox), domain 2"/>
    <property type="match status" value="1"/>
</dbReference>
<protein>
    <submittedName>
        <fullName evidence="3">Substrate-binding region of ABC-type glycine betaine transport system</fullName>
    </submittedName>
</protein>
<sequence length="295" mass="30146">MRALPSLLAGLLTAVLLTVACTDGSGRPEVRLGVGATVEQRALAGLTRVTLEELGLEVRVVPDIGDTVDVRAMMLDGDLDLYWDYTGAAWSLGLGRAQPSADPRESFEAVRAADVANGLRWYGPTQANATLALFVRAAERPADDAGTMSWLAGQLATVPGGLCADEDFLNRPAGYAALADAYAIATTSVSTVAAGEAKAITSVASGECYAALATATSGTAVSAGLLPVIDDQGVFPAFVVAPVVREGGRADTEAITQALDEVSARIGTLDLAELNARVTAGEDPAEAAADLLGAE</sequence>
<dbReference type="Gene3D" id="3.40.190.10">
    <property type="entry name" value="Periplasmic binding protein-like II"/>
    <property type="match status" value="1"/>
</dbReference>
<feature type="domain" description="ABC-type glycine betaine transport system substrate-binding" evidence="2">
    <location>
        <begin position="29"/>
        <end position="292"/>
    </location>
</feature>
<feature type="signal peptide" evidence="1">
    <location>
        <begin position="1"/>
        <end position="20"/>
    </location>
</feature>